<dbReference type="PANTHER" id="PTHR43742">
    <property type="entry name" value="TRIMETHYLAMINE-N-OXIDE REDUCTASE"/>
    <property type="match status" value="1"/>
</dbReference>
<keyword evidence="1" id="KW-0479">Metal-binding</keyword>
<keyword evidence="1" id="KW-0004">4Fe-4S</keyword>
<protein>
    <recommendedName>
        <fullName evidence="5">Molybdopterin oxidoreductase domain-containing protein</fullName>
    </recommendedName>
</protein>
<dbReference type="GO" id="GO:0051539">
    <property type="term" value="F:4 iron, 4 sulfur cluster binding"/>
    <property type="evidence" value="ECO:0007669"/>
    <property type="project" value="UniProtKB-KW"/>
</dbReference>
<reference evidence="6" key="1">
    <citation type="journal article" date="2015" name="Nature">
        <title>Complex archaea that bridge the gap between prokaryotes and eukaryotes.</title>
        <authorList>
            <person name="Spang A."/>
            <person name="Saw J.H."/>
            <person name="Jorgensen S.L."/>
            <person name="Zaremba-Niedzwiedzka K."/>
            <person name="Martijn J."/>
            <person name="Lind A.E."/>
            <person name="van Eijk R."/>
            <person name="Schleper C."/>
            <person name="Guy L."/>
            <person name="Ettema T.J."/>
        </authorList>
    </citation>
    <scope>NUCLEOTIDE SEQUENCE</scope>
</reference>
<dbReference type="GO" id="GO:0016491">
    <property type="term" value="F:oxidoreductase activity"/>
    <property type="evidence" value="ECO:0007669"/>
    <property type="project" value="UniProtKB-KW"/>
</dbReference>
<name>A0A0F9CKG5_9ZZZZ</name>
<evidence type="ECO:0000256" key="2">
    <source>
        <dbReference type="ARBA" id="ARBA00022505"/>
    </source>
</evidence>
<dbReference type="PANTHER" id="PTHR43742:SF9">
    <property type="entry name" value="TETRATHIONATE REDUCTASE SUBUNIT A"/>
    <property type="match status" value="1"/>
</dbReference>
<dbReference type="Gene3D" id="3.30.2070.10">
    <property type="entry name" value="Formate dehydrogenase/DMSO reductase"/>
    <property type="match status" value="1"/>
</dbReference>
<keyword evidence="1" id="KW-0408">Iron</keyword>
<dbReference type="Gene3D" id="3.40.50.740">
    <property type="match status" value="1"/>
</dbReference>
<dbReference type="AlphaFoldDB" id="A0A0F9CKG5"/>
<proteinExistence type="predicted"/>
<gene>
    <name evidence="6" type="ORF">LCGC14_2312060</name>
</gene>
<comment type="caution">
    <text evidence="6">The sequence shown here is derived from an EMBL/GenBank/DDBJ whole genome shotgun (WGS) entry which is preliminary data.</text>
</comment>
<dbReference type="InterPro" id="IPR006656">
    <property type="entry name" value="Mopterin_OxRdtase"/>
</dbReference>
<dbReference type="SUPFAM" id="SSF53706">
    <property type="entry name" value="Formate dehydrogenase/DMSO reductase, domains 1-3"/>
    <property type="match status" value="1"/>
</dbReference>
<keyword evidence="4" id="KW-0560">Oxidoreductase</keyword>
<feature type="domain" description="Molybdopterin oxidoreductase" evidence="5">
    <location>
        <begin position="16"/>
        <end position="452"/>
    </location>
</feature>
<feature type="non-terminal residue" evidence="6">
    <location>
        <position position="1"/>
    </location>
</feature>
<dbReference type="Pfam" id="PF00384">
    <property type="entry name" value="Molybdopterin"/>
    <property type="match status" value="1"/>
</dbReference>
<keyword evidence="1" id="KW-0411">Iron-sulfur</keyword>
<accession>A0A0F9CKG5</accession>
<sequence>CMKGHAGLQVLYDPDRLQGPMKRKRGSKSWQPIGWEEAIRLVVDRLTVLRKQGKSHTLMILGGQYRGYRDRLWKRFAEAYGTPNYIRSRCLEPERAAKTHFFMQGITQPLGYDLRETSFLLSFGCNLLESWISPVYQLSAYGHLRQGRPGRRARIVQIDPRHSITALKADTWIPIKPGTDGALALGIAYVIIREGLYDRKFVDRNTFGFEDWVDENGDSHRGFKRLVSEEYNPLRVSDLTDVPVRTIFSLAREFATQKPALALGERGPAFHSNDIYTRMAIHSLNALTGNIGKPGTLFVQGELPLTPWEPVKKDNPTEQGEAMPRIDGAGKGKYFLASDVVEQLPKSILTAKPYPVNAMFLFHTNPLFSHPNKALFASAFEKIPFIVSFSPFLDESSQYADLILPDHTFLERWQDDPVTHQAGFTLFGISRPVVKPLYDTRDTVDVLLEISHRFGEPVESAFPWETYEDILYEGTQGLFESERGYVIDEPAKESFRKIMERQGYRVPDFEFFDEFWEALLVQGAWWDPADSYGEPWRLFKTKSRKFEFYSLNLKHQLKTAAQTIEKESGIPV</sequence>
<dbReference type="EMBL" id="LAZR01032837">
    <property type="protein sequence ID" value="KKL49783.1"/>
    <property type="molecule type" value="Genomic_DNA"/>
</dbReference>
<dbReference type="InterPro" id="IPR050612">
    <property type="entry name" value="Prok_Mopterin_Oxidored"/>
</dbReference>
<keyword evidence="2" id="KW-0500">Molybdenum</keyword>
<keyword evidence="3" id="KW-0732">Signal</keyword>
<evidence type="ECO:0000256" key="4">
    <source>
        <dbReference type="ARBA" id="ARBA00023002"/>
    </source>
</evidence>
<evidence type="ECO:0000256" key="1">
    <source>
        <dbReference type="ARBA" id="ARBA00022485"/>
    </source>
</evidence>
<evidence type="ECO:0000313" key="6">
    <source>
        <dbReference type="EMBL" id="KKL49783.1"/>
    </source>
</evidence>
<organism evidence="6">
    <name type="scientific">marine sediment metagenome</name>
    <dbReference type="NCBI Taxonomy" id="412755"/>
    <lineage>
        <taxon>unclassified sequences</taxon>
        <taxon>metagenomes</taxon>
        <taxon>ecological metagenomes</taxon>
    </lineage>
</organism>
<feature type="non-terminal residue" evidence="6">
    <location>
        <position position="572"/>
    </location>
</feature>
<evidence type="ECO:0000259" key="5">
    <source>
        <dbReference type="Pfam" id="PF00384"/>
    </source>
</evidence>
<dbReference type="Gene3D" id="3.40.228.10">
    <property type="entry name" value="Dimethylsulfoxide Reductase, domain 2"/>
    <property type="match status" value="1"/>
</dbReference>
<evidence type="ECO:0000256" key="3">
    <source>
        <dbReference type="ARBA" id="ARBA00022729"/>
    </source>
</evidence>